<dbReference type="Proteomes" id="UP000887572">
    <property type="component" value="Unplaced"/>
</dbReference>
<proteinExistence type="predicted"/>
<evidence type="ECO:0000313" key="3">
    <source>
        <dbReference type="WBParaSite" id="Gr19_v10_g5652.t1"/>
    </source>
</evidence>
<protein>
    <submittedName>
        <fullName evidence="3">Uncharacterized protein</fullName>
    </submittedName>
</protein>
<feature type="compositionally biased region" description="Polar residues" evidence="1">
    <location>
        <begin position="272"/>
        <end position="291"/>
    </location>
</feature>
<evidence type="ECO:0000256" key="1">
    <source>
        <dbReference type="SAM" id="MobiDB-lite"/>
    </source>
</evidence>
<sequence>MFPQGYSGSNNQYGQLLENSTGTGTLPQGYSGSNNQYGQLLENSTGTGTLPQGYSGSNNQYGQLLENSTGVLPDSEGYSESSDQLQQHQPMNNSNIVMPYCQGAFRSTTDELVLEKVDTNQNQQTLKLRAVLINGFTVHFPASAEVVVLPPGTLSADQTQQIIIYNKKKDSATASGAEANSDAQKRTQLQAVDRSQSPLIVSNNAIGRPSSPKTPLISSPTAAGGVNFQFPSPTPGNVSSLDQKRLRVDAPAEWQPSIVAQKRQHRTDHQTETMPTVSDGTGISETSFSGDVSPVQTVIGAAEEEKNGTFEMHSYANVKQKDEAKDGQKNLAESALNTEPNRTLLTDIDLNRLDAKLSCSLVKVPKSCRHRGGK</sequence>
<feature type="compositionally biased region" description="Polar residues" evidence="1">
    <location>
        <begin position="78"/>
        <end position="87"/>
    </location>
</feature>
<feature type="compositionally biased region" description="Polar residues" evidence="1">
    <location>
        <begin position="1"/>
        <end position="70"/>
    </location>
</feature>
<reference evidence="3" key="1">
    <citation type="submission" date="2022-11" db="UniProtKB">
        <authorList>
            <consortium name="WormBaseParasite"/>
        </authorList>
    </citation>
    <scope>IDENTIFICATION</scope>
</reference>
<dbReference type="WBParaSite" id="Gr19_v10_g5652.t1">
    <property type="protein sequence ID" value="Gr19_v10_g5652.t1"/>
    <property type="gene ID" value="Gr19_v10_g5652"/>
</dbReference>
<feature type="region of interest" description="Disordered" evidence="1">
    <location>
        <begin position="1"/>
        <end position="87"/>
    </location>
</feature>
<name>A0A914I064_GLORO</name>
<keyword evidence="2" id="KW-1185">Reference proteome</keyword>
<evidence type="ECO:0000313" key="2">
    <source>
        <dbReference type="Proteomes" id="UP000887572"/>
    </source>
</evidence>
<accession>A0A914I064</accession>
<dbReference type="AlphaFoldDB" id="A0A914I064"/>
<feature type="region of interest" description="Disordered" evidence="1">
    <location>
        <begin position="259"/>
        <end position="291"/>
    </location>
</feature>
<organism evidence="2 3">
    <name type="scientific">Globodera rostochiensis</name>
    <name type="common">Golden nematode worm</name>
    <name type="synonym">Heterodera rostochiensis</name>
    <dbReference type="NCBI Taxonomy" id="31243"/>
    <lineage>
        <taxon>Eukaryota</taxon>
        <taxon>Metazoa</taxon>
        <taxon>Ecdysozoa</taxon>
        <taxon>Nematoda</taxon>
        <taxon>Chromadorea</taxon>
        <taxon>Rhabditida</taxon>
        <taxon>Tylenchina</taxon>
        <taxon>Tylenchomorpha</taxon>
        <taxon>Tylenchoidea</taxon>
        <taxon>Heteroderidae</taxon>
        <taxon>Heteroderinae</taxon>
        <taxon>Globodera</taxon>
    </lineage>
</organism>